<reference evidence="1 2" key="2">
    <citation type="submission" date="2009-02" db="EMBL/GenBank/DDBJ databases">
        <title>Draft genome sequence of Clostridium methylpentosum (DSM 5476).</title>
        <authorList>
            <person name="Sudarsanam P."/>
            <person name="Ley R."/>
            <person name="Guruge J."/>
            <person name="Turnbaugh P.J."/>
            <person name="Mahowald M."/>
            <person name="Liep D."/>
            <person name="Gordon J."/>
        </authorList>
    </citation>
    <scope>NUCLEOTIDE SEQUENCE [LARGE SCALE GENOMIC DNA]</scope>
    <source>
        <strain evidence="1 2">DSM 5476</strain>
    </source>
</reference>
<evidence type="ECO:0000313" key="2">
    <source>
        <dbReference type="Proteomes" id="UP000003340"/>
    </source>
</evidence>
<dbReference type="Proteomes" id="UP000003340">
    <property type="component" value="Unassembled WGS sequence"/>
</dbReference>
<organism evidence="1 2">
    <name type="scientific">[Clostridium] methylpentosum DSM 5476</name>
    <dbReference type="NCBI Taxonomy" id="537013"/>
    <lineage>
        <taxon>Bacteria</taxon>
        <taxon>Bacillati</taxon>
        <taxon>Bacillota</taxon>
        <taxon>Clostridia</taxon>
        <taxon>Eubacteriales</taxon>
        <taxon>Oscillospiraceae</taxon>
        <taxon>Oscillospiraceae incertae sedis</taxon>
    </lineage>
</organism>
<dbReference type="HOGENOM" id="CLU_2896131_0_0_9"/>
<accession>C0E8Z8</accession>
<proteinExistence type="predicted"/>
<gene>
    <name evidence="1" type="ORF">CLOSTMETH_00293</name>
</gene>
<dbReference type="AlphaFoldDB" id="C0E8Z8"/>
<comment type="caution">
    <text evidence="1">The sequence shown here is derived from an EMBL/GenBank/DDBJ whole genome shotgun (WGS) entry which is preliminary data.</text>
</comment>
<evidence type="ECO:0000313" key="1">
    <source>
        <dbReference type="EMBL" id="EEG32067.1"/>
    </source>
</evidence>
<sequence length="62" mass="6721">MRITFFCIHKKAVALPLPVAIPSVSAVLSAAFEAAFLFESILSDGTCENTLFAFSCCELCFQ</sequence>
<keyword evidence="2" id="KW-1185">Reference proteome</keyword>
<protein>
    <submittedName>
        <fullName evidence="1">Uncharacterized protein</fullName>
    </submittedName>
</protein>
<reference evidence="1 2" key="1">
    <citation type="submission" date="2009-01" db="EMBL/GenBank/DDBJ databases">
        <authorList>
            <person name="Fulton L."/>
            <person name="Clifton S."/>
            <person name="Fulton B."/>
            <person name="Xu J."/>
            <person name="Minx P."/>
            <person name="Pepin K.H."/>
            <person name="Johnson M."/>
            <person name="Bhonagiri V."/>
            <person name="Nash W.E."/>
            <person name="Mardis E.R."/>
            <person name="Wilson R.K."/>
        </authorList>
    </citation>
    <scope>NUCLEOTIDE SEQUENCE [LARGE SCALE GENOMIC DNA]</scope>
    <source>
        <strain evidence="1 2">DSM 5476</strain>
    </source>
</reference>
<dbReference type="EMBL" id="ACEC01000012">
    <property type="protein sequence ID" value="EEG32067.1"/>
    <property type="molecule type" value="Genomic_DNA"/>
</dbReference>
<name>C0E8Z8_9FIRM</name>